<dbReference type="Pfam" id="PF02311">
    <property type="entry name" value="AraC_binding"/>
    <property type="match status" value="1"/>
</dbReference>
<dbReference type="PATRIC" id="fig|158500.4.peg.3364"/>
<name>A0A031JUQ4_9SPHN</name>
<protein>
    <recommendedName>
        <fullName evidence="2">AraC-type arabinose-binding/dimerisation domain-containing protein</fullName>
    </recommendedName>
</protein>
<dbReference type="EMBL" id="JFYZ01000016">
    <property type="protein sequence ID" value="EZP80533.1"/>
    <property type="molecule type" value="Genomic_DNA"/>
</dbReference>
<keyword evidence="6" id="KW-1185">Reference proteome</keyword>
<reference evidence="3" key="2">
    <citation type="submission" date="2016-08" db="EMBL/GenBank/DDBJ databases">
        <authorList>
            <person name="Seilhamer J.J."/>
        </authorList>
    </citation>
    <scope>NUCLEOTIDE SEQUENCE [LARGE SCALE GENOMIC DNA]</scope>
    <source>
        <strain evidence="3">SA1</strain>
        <plasmid evidence="3">pSA1</plasmid>
    </source>
</reference>
<sequence length="140" mass="14816">MTRTAVCIYAEADGGSRLVNLAIPLTRKVIAEDGTAHWEGIAPASIWGIASGDPNHATDWHPCGMAGLSITLEGEWEIEATDGTRRRLGPGDVLVMLDTTGTGHRSWPGGESRCLTMGVGFGEGVEDQMRALLAETLAAR</sequence>
<keyword evidence="3" id="KW-0614">Plasmid</keyword>
<keyword evidence="1" id="KW-0238">DNA-binding</keyword>
<dbReference type="Proteomes" id="UP000094626">
    <property type="component" value="Plasmid pSA1"/>
</dbReference>
<dbReference type="InterPro" id="IPR011051">
    <property type="entry name" value="RmlC_Cupin_sf"/>
</dbReference>
<gene>
    <name evidence="3" type="ORF">BES08_22175</name>
    <name evidence="4" type="ORF">BV97_03300</name>
</gene>
<dbReference type="OrthoDB" id="7509071at2"/>
<evidence type="ECO:0000256" key="1">
    <source>
        <dbReference type="ARBA" id="ARBA00023125"/>
    </source>
</evidence>
<dbReference type="GO" id="GO:0003677">
    <property type="term" value="F:DNA binding"/>
    <property type="evidence" value="ECO:0007669"/>
    <property type="project" value="UniProtKB-KW"/>
</dbReference>
<dbReference type="RefSeq" id="WP_051586936.1">
    <property type="nucleotide sequence ID" value="NZ_CP017076.1"/>
</dbReference>
<dbReference type="Proteomes" id="UP000024329">
    <property type="component" value="Unassembled WGS sequence"/>
</dbReference>
<evidence type="ECO:0000259" key="2">
    <source>
        <dbReference type="Pfam" id="PF02311"/>
    </source>
</evidence>
<feature type="domain" description="AraC-type arabinose-binding/dimerisation" evidence="2">
    <location>
        <begin position="45"/>
        <end position="98"/>
    </location>
</feature>
<evidence type="ECO:0000313" key="3">
    <source>
        <dbReference type="EMBL" id="AOR79517.1"/>
    </source>
</evidence>
<dbReference type="KEGG" id="nre:BES08_22175"/>
<evidence type="ECO:0000313" key="5">
    <source>
        <dbReference type="Proteomes" id="UP000024329"/>
    </source>
</evidence>
<dbReference type="InterPro" id="IPR003313">
    <property type="entry name" value="AraC-bd"/>
</dbReference>
<dbReference type="EMBL" id="CP017076">
    <property type="protein sequence ID" value="AOR79517.1"/>
    <property type="molecule type" value="Genomic_DNA"/>
</dbReference>
<evidence type="ECO:0000313" key="6">
    <source>
        <dbReference type="Proteomes" id="UP000094626"/>
    </source>
</evidence>
<dbReference type="AlphaFoldDB" id="A0A031JUQ4"/>
<geneLocation type="plasmid" evidence="3 6">
    <name>pSA1</name>
</geneLocation>
<proteinExistence type="predicted"/>
<organism evidence="4 5">
    <name type="scientific">Novosphingobium resinovorum</name>
    <dbReference type="NCBI Taxonomy" id="158500"/>
    <lineage>
        <taxon>Bacteria</taxon>
        <taxon>Pseudomonadati</taxon>
        <taxon>Pseudomonadota</taxon>
        <taxon>Alphaproteobacteria</taxon>
        <taxon>Sphingomonadales</taxon>
        <taxon>Sphingomonadaceae</taxon>
        <taxon>Novosphingobium</taxon>
    </lineage>
</organism>
<accession>A0A031JUQ4</accession>
<reference evidence="4 5" key="1">
    <citation type="submission" date="2014-03" db="EMBL/GenBank/DDBJ databases">
        <title>Whole genome sequence of Novosphingobium resinovorum KF1.</title>
        <authorList>
            <person name="Gan H.M."/>
            <person name="Gan H.Y."/>
            <person name="Chew T.H."/>
            <person name="Savka M.A."/>
        </authorList>
    </citation>
    <scope>NUCLEOTIDE SEQUENCE [LARGE SCALE GENOMIC DNA]</scope>
    <source>
        <strain evidence="4 5">KF1</strain>
    </source>
</reference>
<dbReference type="SUPFAM" id="SSF51182">
    <property type="entry name" value="RmlC-like cupins"/>
    <property type="match status" value="1"/>
</dbReference>
<evidence type="ECO:0000313" key="4">
    <source>
        <dbReference type="EMBL" id="EZP80533.1"/>
    </source>
</evidence>
<reference evidence="6" key="3">
    <citation type="journal article" date="2017" name="J. Biotechnol.">
        <title>Complete genome sequence of Novosphingobium resinovorum SA1, a versatile xenobiotic-degrading bacterium capable of utilizing sulfanilic acid.</title>
        <authorList>
            <person name="Hegedus B."/>
            <person name="Kos P.B."/>
            <person name="Balint B."/>
            <person name="Maroti G."/>
            <person name="Gan H.M."/>
            <person name="Perei K."/>
            <person name="Rakhely G."/>
        </authorList>
    </citation>
    <scope>NUCLEOTIDE SEQUENCE [LARGE SCALE GENOMIC DNA]</scope>
    <source>
        <strain evidence="6">SA1</strain>
    </source>
</reference>
<dbReference type="GO" id="GO:0006355">
    <property type="term" value="P:regulation of DNA-templated transcription"/>
    <property type="evidence" value="ECO:0007669"/>
    <property type="project" value="InterPro"/>
</dbReference>